<sequence length="165" mass="19874">MDKFYEQLLTTKKNIAYYILNILMYVFAVLIFLSLIFSIITFSLGYMIFSLALIVILFFTRYLRDNQYKEFEYIFTNGNFQIDVIFNKKRRKTLIDEDIKNFDVFGKENEVNIESISKKINCIPYDNKGNRYVFVIKNDCRKAVYVAPNDEMLKMINLYYISRRR</sequence>
<keyword evidence="1" id="KW-1133">Transmembrane helix</keyword>
<keyword evidence="1" id="KW-0472">Membrane</keyword>
<dbReference type="Proteomes" id="UP000190105">
    <property type="component" value="Unassembled WGS sequence"/>
</dbReference>
<protein>
    <submittedName>
        <fullName evidence="2">Uncharacterized protein</fullName>
    </submittedName>
</protein>
<dbReference type="EMBL" id="FUYH01000006">
    <property type="protein sequence ID" value="SKA85272.1"/>
    <property type="molecule type" value="Genomic_DNA"/>
</dbReference>
<dbReference type="AlphaFoldDB" id="A0A1T4X6P7"/>
<reference evidence="3" key="1">
    <citation type="submission" date="2017-02" db="EMBL/GenBank/DDBJ databases">
        <authorList>
            <person name="Varghese N."/>
            <person name="Submissions S."/>
        </authorList>
    </citation>
    <scope>NUCLEOTIDE SEQUENCE [LARGE SCALE GENOMIC DNA]</scope>
    <source>
        <strain evidence="3">USBA 833</strain>
    </source>
</reference>
<accession>A0A1T4X6P7</accession>
<organism evidence="2 3">
    <name type="scientific">Caloramator quimbayensis</name>
    <dbReference type="NCBI Taxonomy" id="1147123"/>
    <lineage>
        <taxon>Bacteria</taxon>
        <taxon>Bacillati</taxon>
        <taxon>Bacillota</taxon>
        <taxon>Clostridia</taxon>
        <taxon>Eubacteriales</taxon>
        <taxon>Clostridiaceae</taxon>
        <taxon>Caloramator</taxon>
    </lineage>
</organism>
<dbReference type="RefSeq" id="WP_078696130.1">
    <property type="nucleotide sequence ID" value="NZ_FUYH01000006.1"/>
</dbReference>
<feature type="transmembrane region" description="Helical" evidence="1">
    <location>
        <begin position="46"/>
        <end position="63"/>
    </location>
</feature>
<keyword evidence="3" id="KW-1185">Reference proteome</keyword>
<feature type="transmembrane region" description="Helical" evidence="1">
    <location>
        <begin position="15"/>
        <end position="40"/>
    </location>
</feature>
<gene>
    <name evidence="2" type="ORF">SAMN05443428_106141</name>
</gene>
<dbReference type="STRING" id="1147123.SAMN05443428_106141"/>
<proteinExistence type="predicted"/>
<dbReference type="OrthoDB" id="2062630at2"/>
<evidence type="ECO:0000313" key="3">
    <source>
        <dbReference type="Proteomes" id="UP000190105"/>
    </source>
</evidence>
<keyword evidence="1" id="KW-0812">Transmembrane</keyword>
<evidence type="ECO:0000256" key="1">
    <source>
        <dbReference type="SAM" id="Phobius"/>
    </source>
</evidence>
<name>A0A1T4X6P7_9CLOT</name>
<evidence type="ECO:0000313" key="2">
    <source>
        <dbReference type="EMBL" id="SKA85272.1"/>
    </source>
</evidence>